<name>A0A2L2JP75_9NOCA</name>
<dbReference type="AlphaFoldDB" id="A0A2L2JP75"/>
<evidence type="ECO:0000313" key="3">
    <source>
        <dbReference type="EMBL" id="VFB00363.1"/>
    </source>
</evidence>
<dbReference type="OrthoDB" id="4868427at2"/>
<dbReference type="GeneID" id="57068650"/>
<sequence length="195" mass="20989">MTDPSRNYGREDPHQQPYTQPYTQSQYSQYSQQQPQQYGQEPQQYGQERQRQMPQINLGRLWAGGVGTAVVVALVIVVAIMLVRGILKIAVLSPEGAGAYGTVSTTSYALAGAAAAIAATGLLNLLLAFMPSPMQFYYWITGLLTALAVLLPFTLVADLDAKIATAVINLIAGLCIITLLGSIGASAIQRQPQQY</sequence>
<keyword evidence="2" id="KW-1133">Transmembrane helix</keyword>
<gene>
    <name evidence="3" type="ORF">NCTC10797_04158</name>
</gene>
<accession>A0A2L2JP75</accession>
<feature type="transmembrane region" description="Helical" evidence="2">
    <location>
        <begin position="163"/>
        <end position="188"/>
    </location>
</feature>
<dbReference type="SUPFAM" id="SSF81995">
    <property type="entry name" value="beta-sandwich domain of Sec23/24"/>
    <property type="match status" value="1"/>
</dbReference>
<feature type="compositionally biased region" description="Low complexity" evidence="1">
    <location>
        <begin position="15"/>
        <end position="47"/>
    </location>
</feature>
<dbReference type="RefSeq" id="WP_036541447.1">
    <property type="nucleotide sequence ID" value="NZ_CP026746.1"/>
</dbReference>
<feature type="transmembrane region" description="Helical" evidence="2">
    <location>
        <begin position="61"/>
        <end position="87"/>
    </location>
</feature>
<keyword evidence="2" id="KW-0472">Membrane</keyword>
<evidence type="ECO:0000256" key="1">
    <source>
        <dbReference type="SAM" id="MobiDB-lite"/>
    </source>
</evidence>
<feature type="transmembrane region" description="Helical" evidence="2">
    <location>
        <begin position="136"/>
        <end position="157"/>
    </location>
</feature>
<protein>
    <submittedName>
        <fullName evidence="3">Uncharacterized protein</fullName>
    </submittedName>
</protein>
<keyword evidence="2" id="KW-0812">Transmembrane</keyword>
<evidence type="ECO:0000313" key="4">
    <source>
        <dbReference type="Proteomes" id="UP000290439"/>
    </source>
</evidence>
<dbReference type="InterPro" id="IPR045713">
    <property type="entry name" value="DUF6069"/>
</dbReference>
<dbReference type="Pfam" id="PF19545">
    <property type="entry name" value="DUF6069"/>
    <property type="match status" value="1"/>
</dbReference>
<feature type="region of interest" description="Disordered" evidence="1">
    <location>
        <begin position="1"/>
        <end position="50"/>
    </location>
</feature>
<dbReference type="Proteomes" id="UP000290439">
    <property type="component" value="Chromosome"/>
</dbReference>
<proteinExistence type="predicted"/>
<organism evidence="3 4">
    <name type="scientific">Nocardia cyriacigeorgica</name>
    <dbReference type="NCBI Taxonomy" id="135487"/>
    <lineage>
        <taxon>Bacteria</taxon>
        <taxon>Bacillati</taxon>
        <taxon>Actinomycetota</taxon>
        <taxon>Actinomycetes</taxon>
        <taxon>Mycobacteriales</taxon>
        <taxon>Nocardiaceae</taxon>
        <taxon>Nocardia</taxon>
    </lineage>
</organism>
<reference evidence="3 4" key="1">
    <citation type="submission" date="2019-02" db="EMBL/GenBank/DDBJ databases">
        <authorList>
            <consortium name="Pathogen Informatics"/>
        </authorList>
    </citation>
    <scope>NUCLEOTIDE SEQUENCE [LARGE SCALE GENOMIC DNA]</scope>
    <source>
        <strain evidence="3 4">3012STDY6756504</strain>
    </source>
</reference>
<feature type="transmembrane region" description="Helical" evidence="2">
    <location>
        <begin position="107"/>
        <end position="129"/>
    </location>
</feature>
<evidence type="ECO:0000256" key="2">
    <source>
        <dbReference type="SAM" id="Phobius"/>
    </source>
</evidence>
<dbReference type="EMBL" id="LR215973">
    <property type="protein sequence ID" value="VFB00363.1"/>
    <property type="molecule type" value="Genomic_DNA"/>
</dbReference>